<dbReference type="SMART" id="SM01126">
    <property type="entry name" value="DDE_Tnp_IS1595"/>
    <property type="match status" value="1"/>
</dbReference>
<protein>
    <submittedName>
        <fullName evidence="2">IS1595 family transposase</fullName>
    </submittedName>
</protein>
<dbReference type="InterPro" id="IPR024445">
    <property type="entry name" value="Tnp_ISXO2-like"/>
</dbReference>
<feature type="domain" description="ISXO2-like transposase" evidence="1">
    <location>
        <begin position="131"/>
        <end position="283"/>
    </location>
</feature>
<dbReference type="InterPro" id="IPR024442">
    <property type="entry name" value="Transposase_Zn_ribbon"/>
</dbReference>
<accession>A0ABU7XJW0</accession>
<dbReference type="Proteomes" id="UP001350748">
    <property type="component" value="Unassembled WGS sequence"/>
</dbReference>
<dbReference type="PANTHER" id="PTHR47163:SF2">
    <property type="entry name" value="SI:DKEY-17M8.2"/>
    <property type="match status" value="1"/>
</dbReference>
<name>A0ABU7XJW0_9HYPH</name>
<evidence type="ECO:0000313" key="2">
    <source>
        <dbReference type="EMBL" id="MEF3366791.1"/>
    </source>
</evidence>
<dbReference type="RefSeq" id="WP_332081811.1">
    <property type="nucleotide sequence ID" value="NZ_JAZHYN010000024.1"/>
</dbReference>
<organism evidence="2 3">
    <name type="scientific">Methylocystis borbori</name>
    <dbReference type="NCBI Taxonomy" id="3118750"/>
    <lineage>
        <taxon>Bacteria</taxon>
        <taxon>Pseudomonadati</taxon>
        <taxon>Pseudomonadota</taxon>
        <taxon>Alphaproteobacteria</taxon>
        <taxon>Hyphomicrobiales</taxon>
        <taxon>Methylocystaceae</taxon>
        <taxon>Methylocystis</taxon>
    </lineage>
</organism>
<sequence length="315" mass="35737">MAASVLNAPQFQNEDAAFAYVESRLWPNGPVCHHCGNADEKRMRRMQGKTTRKGLIKCYECGKPFTVRMGTIFESSHLALHLWLQVIHLMCASKKGISTRQIQRMLSCSMKTAWFLTHRIREAMRSGDLSPLGGNGVTIEIDETLIGRQEGSPPRKGLHGFQFRNIVLTLVERGGRARSWHVDGTTVGTLMPIIRANVARETAVMTDTASWYKNLNKDGGFSSHDSVNHTAEEYVRRDGAKIITTNTVEGYYSIFKRGMKGVYQHCSERHLHRYLAEFDFRYSNREKVGIDDVARAELALEGFKGKRLTYQTARY</sequence>
<proteinExistence type="predicted"/>
<dbReference type="NCBIfam" id="NF033547">
    <property type="entry name" value="transpos_IS1595"/>
    <property type="match status" value="1"/>
</dbReference>
<dbReference type="EMBL" id="JAZHYN010000024">
    <property type="protein sequence ID" value="MEF3366791.1"/>
    <property type="molecule type" value="Genomic_DNA"/>
</dbReference>
<reference evidence="2 3" key="1">
    <citation type="submission" date="2024-02" db="EMBL/GenBank/DDBJ databases">
        <authorList>
            <person name="Grouzdev D."/>
        </authorList>
    </citation>
    <scope>NUCLEOTIDE SEQUENCE [LARGE SCALE GENOMIC DNA]</scope>
    <source>
        <strain evidence="2 3">9N</strain>
    </source>
</reference>
<comment type="caution">
    <text evidence="2">The sequence shown here is derived from an EMBL/GenBank/DDBJ whole genome shotgun (WGS) entry which is preliminary data.</text>
</comment>
<dbReference type="PANTHER" id="PTHR47163">
    <property type="entry name" value="DDE_TNP_IS1595 DOMAIN-CONTAINING PROTEIN"/>
    <property type="match status" value="1"/>
</dbReference>
<evidence type="ECO:0000313" key="3">
    <source>
        <dbReference type="Proteomes" id="UP001350748"/>
    </source>
</evidence>
<dbReference type="Pfam" id="PF12760">
    <property type="entry name" value="Zn_ribbon_IS1595"/>
    <property type="match status" value="1"/>
</dbReference>
<dbReference type="Pfam" id="PF12762">
    <property type="entry name" value="DDE_Tnp_IS1595"/>
    <property type="match status" value="1"/>
</dbReference>
<dbReference type="InterPro" id="IPR053164">
    <property type="entry name" value="IS1016-like_transposase"/>
</dbReference>
<gene>
    <name evidence="2" type="ORF">V3H18_09625</name>
</gene>
<keyword evidence="3" id="KW-1185">Reference proteome</keyword>
<evidence type="ECO:0000259" key="1">
    <source>
        <dbReference type="SMART" id="SM01126"/>
    </source>
</evidence>